<evidence type="ECO:0000259" key="9">
    <source>
        <dbReference type="Pfam" id="PF06241"/>
    </source>
</evidence>
<feature type="region of interest" description="Disordered" evidence="7">
    <location>
        <begin position="88"/>
        <end position="108"/>
    </location>
</feature>
<dbReference type="GO" id="GO:0006811">
    <property type="term" value="P:monoatomic ion transport"/>
    <property type="evidence" value="ECO:0007669"/>
    <property type="project" value="UniProtKB-KW"/>
</dbReference>
<keyword evidence="3 8" id="KW-0812">Transmembrane</keyword>
<protein>
    <recommendedName>
        <fullName evidence="9">CASTOR/POLLUX/SYM8 ion channel conserved domain-containing protein</fullName>
    </recommendedName>
</protein>
<keyword evidence="4 8" id="KW-1133">Transmembrane helix</keyword>
<comment type="subcellular location">
    <subcellularLocation>
        <location evidence="1">Endomembrane system</location>
        <topology evidence="1">Multi-pass membrane protein</topology>
    </subcellularLocation>
</comment>
<evidence type="ECO:0000256" key="2">
    <source>
        <dbReference type="ARBA" id="ARBA00022448"/>
    </source>
</evidence>
<evidence type="ECO:0000313" key="11">
    <source>
        <dbReference type="Proteomes" id="UP001438707"/>
    </source>
</evidence>
<evidence type="ECO:0000256" key="4">
    <source>
        <dbReference type="ARBA" id="ARBA00022989"/>
    </source>
</evidence>
<dbReference type="Proteomes" id="UP001438707">
    <property type="component" value="Unassembled WGS sequence"/>
</dbReference>
<keyword evidence="2" id="KW-0813">Transport</keyword>
<dbReference type="PANTHER" id="PTHR31563:SF10">
    <property type="entry name" value="ION CHANNEL POLLUX-RELATED"/>
    <property type="match status" value="1"/>
</dbReference>
<evidence type="ECO:0000256" key="6">
    <source>
        <dbReference type="ARBA" id="ARBA00023136"/>
    </source>
</evidence>
<dbReference type="Pfam" id="PF06241">
    <property type="entry name" value="Castor_Poll_mid"/>
    <property type="match status" value="1"/>
</dbReference>
<evidence type="ECO:0000256" key="3">
    <source>
        <dbReference type="ARBA" id="ARBA00022692"/>
    </source>
</evidence>
<comment type="caution">
    <text evidence="10">The sequence shown here is derived from an EMBL/GenBank/DDBJ whole genome shotgun (WGS) entry which is preliminary data.</text>
</comment>
<dbReference type="Gene3D" id="3.40.50.720">
    <property type="entry name" value="NAD(P)-binding Rossmann-like Domain"/>
    <property type="match status" value="2"/>
</dbReference>
<dbReference type="AlphaFoldDB" id="A0AAW1RAP0"/>
<feature type="transmembrane region" description="Helical" evidence="8">
    <location>
        <begin position="179"/>
        <end position="200"/>
    </location>
</feature>
<organism evidence="10 11">
    <name type="scientific">Apatococcus lobatus</name>
    <dbReference type="NCBI Taxonomy" id="904363"/>
    <lineage>
        <taxon>Eukaryota</taxon>
        <taxon>Viridiplantae</taxon>
        <taxon>Chlorophyta</taxon>
        <taxon>core chlorophytes</taxon>
        <taxon>Trebouxiophyceae</taxon>
        <taxon>Chlorellales</taxon>
        <taxon>Chlorellaceae</taxon>
        <taxon>Apatococcus</taxon>
    </lineage>
</organism>
<keyword evidence="6 8" id="KW-0472">Membrane</keyword>
<feature type="domain" description="CASTOR/POLLUX/SYM8 ion channel conserved" evidence="9">
    <location>
        <begin position="442"/>
        <end position="533"/>
    </location>
</feature>
<dbReference type="GO" id="GO:0012505">
    <property type="term" value="C:endomembrane system"/>
    <property type="evidence" value="ECO:0007669"/>
    <property type="project" value="UniProtKB-SubCell"/>
</dbReference>
<evidence type="ECO:0000256" key="1">
    <source>
        <dbReference type="ARBA" id="ARBA00004127"/>
    </source>
</evidence>
<proteinExistence type="predicted"/>
<sequence>MRSSAPDQCCRWEQAKQAQGKQHSAYSPSNRSQPFLVATGPVLEPSRLPTLSANRILGAAKALGAFCSCRRARAVALQHHHWQSVRASAATEVEKQSSEQRSNEATGRKQMLKGLQTPAAVWLPHAHEPQEHLELRLGHVAFKLEGSEGRRTKAALRIPGFLLRSGLFRVSRVLLKNSLLKLLGVFAFSVPVILFGAIFYQLASGKPFWDGMIHIYGALYKIPGTVVIGESNVQTESVMNLAWLTGSFTFAILLGVVSEDITSYVDGVRKGNIPVEADNHTLILNWNNDTLPLLRQMAVSRKERDSYAGIVAILADRPKQEMDEECQRGLAGLGLEVDTRTGVPYSIDDLRKVAAGSARTVLLLNDNHPEDAGKQQAAAVLGVQACRSNLKPRTGRLLHRQSIAVQEAESAADTHMMAYALSLAGLSPQQMQLTLLGGQRDVSALVAQSAIQPGIASVYCSIVQQAEGTSAFYLRSFRELHGLSFGQARRAFNGVVICGYIRDKGGKAEAILSPPDRSILQEDDQLIALAKHANFHPKVEAAGAYMFPLAYGGSQALKQVRDTPDPGVPGVMKLVIAWFNHDLTDLANALAAFAPHGSLVTVICANKLEGLPKEESKGPCRFRLIQGDPTKVCMLSEAGIEEADSLIVGGIECLDQKRADTFMLAMLMALQDTCRRGMRRTSKPLHVVGQIRRQETVQVANHLLERLGQGQVTAELLQPDELVSGMMAQIAAEPNMAALLTDFIYSSEGRDLGLRSPADYFIDPEEPCSFELLSELCRLRDHTALGYIADGSVKLNPLAKSTRKFNKDDQVIVLSKG</sequence>
<feature type="compositionally biased region" description="Basic and acidic residues" evidence="7">
    <location>
        <begin position="92"/>
        <end position="102"/>
    </location>
</feature>
<evidence type="ECO:0000313" key="10">
    <source>
        <dbReference type="EMBL" id="KAK9830851.1"/>
    </source>
</evidence>
<dbReference type="InterPro" id="IPR010420">
    <property type="entry name" value="CASTOR/POLLUX/SYM8_dom"/>
</dbReference>
<keyword evidence="11" id="KW-1185">Reference proteome</keyword>
<dbReference type="EMBL" id="JALJOS010000015">
    <property type="protein sequence ID" value="KAK9830851.1"/>
    <property type="molecule type" value="Genomic_DNA"/>
</dbReference>
<evidence type="ECO:0000256" key="7">
    <source>
        <dbReference type="SAM" id="MobiDB-lite"/>
    </source>
</evidence>
<name>A0AAW1RAP0_9CHLO</name>
<dbReference type="PANTHER" id="PTHR31563">
    <property type="entry name" value="ION CHANNEL POLLUX-RELATED"/>
    <property type="match status" value="1"/>
</dbReference>
<reference evidence="10 11" key="1">
    <citation type="journal article" date="2024" name="Nat. Commun.">
        <title>Phylogenomics reveals the evolutionary origins of lichenization in chlorophyte algae.</title>
        <authorList>
            <person name="Puginier C."/>
            <person name="Libourel C."/>
            <person name="Otte J."/>
            <person name="Skaloud P."/>
            <person name="Haon M."/>
            <person name="Grisel S."/>
            <person name="Petersen M."/>
            <person name="Berrin J.G."/>
            <person name="Delaux P.M."/>
            <person name="Dal Grande F."/>
            <person name="Keller J."/>
        </authorList>
    </citation>
    <scope>NUCLEOTIDE SEQUENCE [LARGE SCALE GENOMIC DNA]</scope>
    <source>
        <strain evidence="10 11">SAG 2145</strain>
    </source>
</reference>
<accession>A0AAW1RAP0</accession>
<evidence type="ECO:0000256" key="8">
    <source>
        <dbReference type="SAM" id="Phobius"/>
    </source>
</evidence>
<gene>
    <name evidence="10" type="ORF">WJX74_010120</name>
</gene>
<keyword evidence="5" id="KW-0406">Ion transport</keyword>
<evidence type="ECO:0000256" key="5">
    <source>
        <dbReference type="ARBA" id="ARBA00023065"/>
    </source>
</evidence>
<dbReference type="InterPro" id="IPR044849">
    <property type="entry name" value="CASTOR/POLLUX/SYM8-like"/>
</dbReference>